<evidence type="ECO:0000256" key="12">
    <source>
        <dbReference type="ARBA" id="ARBA00023157"/>
    </source>
</evidence>
<gene>
    <name evidence="14" type="ORF">AACH10_05920</name>
</gene>
<evidence type="ECO:0000256" key="6">
    <source>
        <dbReference type="ARBA" id="ARBA00022603"/>
    </source>
</evidence>
<dbReference type="PANTHER" id="PTHR30544">
    <property type="entry name" value="23S RRNA METHYLTRANSFERASE"/>
    <property type="match status" value="1"/>
</dbReference>
<keyword evidence="8" id="KW-0949">S-adenosyl-L-methionine</keyword>
<evidence type="ECO:0000256" key="3">
    <source>
        <dbReference type="ARBA" id="ARBA00007544"/>
    </source>
</evidence>
<reference evidence="14 15" key="1">
    <citation type="submission" date="2024-04" db="EMBL/GenBank/DDBJ databases">
        <title>Novel species of the genus Ideonella isolated from streams.</title>
        <authorList>
            <person name="Lu H."/>
        </authorList>
    </citation>
    <scope>NUCLEOTIDE SEQUENCE [LARGE SCALE GENOMIC DNA]</scope>
    <source>
        <strain evidence="14 15">DXS22W</strain>
    </source>
</reference>
<name>A0ABU9CD06_9BURK</name>
<keyword evidence="9" id="KW-0479">Metal-binding</keyword>
<evidence type="ECO:0000256" key="8">
    <source>
        <dbReference type="ARBA" id="ARBA00022691"/>
    </source>
</evidence>
<evidence type="ECO:0000256" key="7">
    <source>
        <dbReference type="ARBA" id="ARBA00022679"/>
    </source>
</evidence>
<accession>A0ABU9CD06</accession>
<keyword evidence="4" id="KW-0004">4Fe-4S</keyword>
<organism evidence="14 15">
    <name type="scientific">Pseudaquabacterium inlustre</name>
    <dbReference type="NCBI Taxonomy" id="2984192"/>
    <lineage>
        <taxon>Bacteria</taxon>
        <taxon>Pseudomonadati</taxon>
        <taxon>Pseudomonadota</taxon>
        <taxon>Betaproteobacteria</taxon>
        <taxon>Burkholderiales</taxon>
        <taxon>Sphaerotilaceae</taxon>
        <taxon>Pseudaquabacterium</taxon>
    </lineage>
</organism>
<keyword evidence="11" id="KW-0411">Iron-sulfur</keyword>
<comment type="caution">
    <text evidence="14">The sequence shown here is derived from an EMBL/GenBank/DDBJ whole genome shotgun (WGS) entry which is preliminary data.</text>
</comment>
<dbReference type="GO" id="GO:0032259">
    <property type="term" value="P:methylation"/>
    <property type="evidence" value="ECO:0007669"/>
    <property type="project" value="UniProtKB-KW"/>
</dbReference>
<evidence type="ECO:0000313" key="14">
    <source>
        <dbReference type="EMBL" id="MEK8049765.1"/>
    </source>
</evidence>
<evidence type="ECO:0000256" key="10">
    <source>
        <dbReference type="ARBA" id="ARBA00023004"/>
    </source>
</evidence>
<dbReference type="SFLD" id="SFLDF00275">
    <property type="entry name" value="adenosine_C2_methyltransferase"/>
    <property type="match status" value="1"/>
</dbReference>
<evidence type="ECO:0000259" key="13">
    <source>
        <dbReference type="PROSITE" id="PS51918"/>
    </source>
</evidence>
<dbReference type="CDD" id="cd01335">
    <property type="entry name" value="Radical_SAM"/>
    <property type="match status" value="1"/>
</dbReference>
<dbReference type="InterPro" id="IPR004383">
    <property type="entry name" value="rRNA_lsu_MTrfase_RlmN/Cfr"/>
</dbReference>
<dbReference type="PANTHER" id="PTHR30544:SF5">
    <property type="entry name" value="RADICAL SAM CORE DOMAIN-CONTAINING PROTEIN"/>
    <property type="match status" value="1"/>
</dbReference>
<dbReference type="PROSITE" id="PS51918">
    <property type="entry name" value="RADICAL_SAM"/>
    <property type="match status" value="1"/>
</dbReference>
<evidence type="ECO:0000256" key="9">
    <source>
        <dbReference type="ARBA" id="ARBA00022723"/>
    </source>
</evidence>
<evidence type="ECO:0000256" key="2">
    <source>
        <dbReference type="ARBA" id="ARBA00004496"/>
    </source>
</evidence>
<dbReference type="SFLD" id="SFLDS00029">
    <property type="entry name" value="Radical_SAM"/>
    <property type="match status" value="1"/>
</dbReference>
<sequence>MRLADLLDRLHALGAGPAHVQRVLRHWVQAAEHDRGAHAPEHFYPKPLLEALPGLRDELAGLARLNASHPGEDGSARLLVGLHDGQMVESVLLPVGPKGGGVCVSTQVGCAVGCRFCMTGQGGLVRQLGSAEIVAQVVLARRQRAGLQNGVRRVVFMGMGEPAHNLDEVMDAIEVLGTAGNIGHKELVFSTVGDARVFERLPAGRVKPALALSLHTTKPELRADLLPRAPALTPAELVTLGEAYAQATGYPIQYQWTLLEGVNDGDDELEGIATLLTGKRAMMNLIPFNSVEGSGYQRPSWERAAEMARWLNRRGVLTRLRRSAGQDVDAGCGQLRARAERPARGGQRVIGIAPSA</sequence>
<keyword evidence="12" id="KW-1015">Disulfide bond</keyword>
<evidence type="ECO:0000256" key="5">
    <source>
        <dbReference type="ARBA" id="ARBA00022490"/>
    </source>
</evidence>
<keyword evidence="6 14" id="KW-0489">Methyltransferase</keyword>
<evidence type="ECO:0000256" key="4">
    <source>
        <dbReference type="ARBA" id="ARBA00022485"/>
    </source>
</evidence>
<comment type="similarity">
    <text evidence="3">Belongs to the radical SAM superfamily. RlmN family.</text>
</comment>
<dbReference type="EMBL" id="JBBUTH010000003">
    <property type="protein sequence ID" value="MEK8049765.1"/>
    <property type="molecule type" value="Genomic_DNA"/>
</dbReference>
<evidence type="ECO:0000256" key="1">
    <source>
        <dbReference type="ARBA" id="ARBA00001966"/>
    </source>
</evidence>
<evidence type="ECO:0000313" key="15">
    <source>
        <dbReference type="Proteomes" id="UP001365405"/>
    </source>
</evidence>
<dbReference type="Pfam" id="PF04055">
    <property type="entry name" value="Radical_SAM"/>
    <property type="match status" value="1"/>
</dbReference>
<dbReference type="SUPFAM" id="SSF102114">
    <property type="entry name" value="Radical SAM enzymes"/>
    <property type="match status" value="1"/>
</dbReference>
<dbReference type="InterPro" id="IPR040072">
    <property type="entry name" value="Methyltransferase_A"/>
</dbReference>
<dbReference type="InterPro" id="IPR013785">
    <property type="entry name" value="Aldolase_TIM"/>
</dbReference>
<dbReference type="GO" id="GO:0008168">
    <property type="term" value="F:methyltransferase activity"/>
    <property type="evidence" value="ECO:0007669"/>
    <property type="project" value="UniProtKB-KW"/>
</dbReference>
<dbReference type="InterPro" id="IPR058240">
    <property type="entry name" value="rSAM_sf"/>
</dbReference>
<keyword evidence="10" id="KW-0408">Iron</keyword>
<dbReference type="Gene3D" id="3.20.20.70">
    <property type="entry name" value="Aldolase class I"/>
    <property type="match status" value="1"/>
</dbReference>
<dbReference type="Proteomes" id="UP001365405">
    <property type="component" value="Unassembled WGS sequence"/>
</dbReference>
<dbReference type="RefSeq" id="WP_341409445.1">
    <property type="nucleotide sequence ID" value="NZ_JBBUTH010000003.1"/>
</dbReference>
<proteinExistence type="inferred from homology"/>
<comment type="subcellular location">
    <subcellularLocation>
        <location evidence="2">Cytoplasm</location>
    </subcellularLocation>
</comment>
<keyword evidence="7" id="KW-0808">Transferase</keyword>
<evidence type="ECO:0000256" key="11">
    <source>
        <dbReference type="ARBA" id="ARBA00023014"/>
    </source>
</evidence>
<dbReference type="NCBIfam" id="NF011034">
    <property type="entry name" value="PRK14464.1"/>
    <property type="match status" value="1"/>
</dbReference>
<keyword evidence="15" id="KW-1185">Reference proteome</keyword>
<dbReference type="SFLD" id="SFLDG01062">
    <property type="entry name" value="methyltransferase_(Class_A)"/>
    <property type="match status" value="1"/>
</dbReference>
<comment type="cofactor">
    <cofactor evidence="1">
        <name>[4Fe-4S] cluster</name>
        <dbReference type="ChEBI" id="CHEBI:49883"/>
    </cofactor>
</comment>
<protein>
    <submittedName>
        <fullName evidence="14">RNA methyltransferase</fullName>
    </submittedName>
</protein>
<dbReference type="InterPro" id="IPR007197">
    <property type="entry name" value="rSAM"/>
</dbReference>
<keyword evidence="5" id="KW-0963">Cytoplasm</keyword>
<feature type="domain" description="Radical SAM core" evidence="13">
    <location>
        <begin position="96"/>
        <end position="327"/>
    </location>
</feature>